<accession>A0A316AR58</accession>
<dbReference type="Pfam" id="PF04545">
    <property type="entry name" value="Sigma70_r4"/>
    <property type="match status" value="1"/>
</dbReference>
<dbReference type="Gene3D" id="1.10.1740.10">
    <property type="match status" value="1"/>
</dbReference>
<sequence>MEKALSDSDLWLAFQRGDQESFAQIYQLHINELISYGYRVTNDRQLIKDSIQDLFLHLWLHRENLAQTTSIKFYLFRALRNKILRNSKTAVTSIDLDEDIFNSLMDLPYEYHYTNQEFEIEQSEKLQNAIQGLTPRQKEIIIFRYENDFTLEEISQIMRLSNQSVRNILHRAVRQLRHYFEIAGPILLLLFNF</sequence>
<evidence type="ECO:0000256" key="5">
    <source>
        <dbReference type="ARBA" id="ARBA00023163"/>
    </source>
</evidence>
<dbReference type="PANTHER" id="PTHR43133">
    <property type="entry name" value="RNA POLYMERASE ECF-TYPE SIGMA FACTO"/>
    <property type="match status" value="1"/>
</dbReference>
<dbReference type="GO" id="GO:0006352">
    <property type="term" value="P:DNA-templated transcription initiation"/>
    <property type="evidence" value="ECO:0007669"/>
    <property type="project" value="InterPro"/>
</dbReference>
<evidence type="ECO:0000259" key="7">
    <source>
        <dbReference type="Pfam" id="PF04545"/>
    </source>
</evidence>
<dbReference type="InterPro" id="IPR014284">
    <property type="entry name" value="RNA_pol_sigma-70_dom"/>
</dbReference>
<keyword evidence="9" id="KW-1185">Reference proteome</keyword>
<dbReference type="Proteomes" id="UP000245880">
    <property type="component" value="Unassembled WGS sequence"/>
</dbReference>
<dbReference type="PRINTS" id="PR00046">
    <property type="entry name" value="SIGMA70FCT"/>
</dbReference>
<dbReference type="CDD" id="cd06171">
    <property type="entry name" value="Sigma70_r4"/>
    <property type="match status" value="1"/>
</dbReference>
<keyword evidence="3" id="KW-0731">Sigma factor</keyword>
<dbReference type="OrthoDB" id="9150024at2"/>
<evidence type="ECO:0000256" key="1">
    <source>
        <dbReference type="ARBA" id="ARBA00010641"/>
    </source>
</evidence>
<dbReference type="SUPFAM" id="SSF88659">
    <property type="entry name" value="Sigma3 and sigma4 domains of RNA polymerase sigma factors"/>
    <property type="match status" value="1"/>
</dbReference>
<proteinExistence type="inferred from homology"/>
<dbReference type="RefSeq" id="WP_158281210.1">
    <property type="nucleotide sequence ID" value="NZ_QGDT01000002.1"/>
</dbReference>
<dbReference type="GO" id="GO:0016987">
    <property type="term" value="F:sigma factor activity"/>
    <property type="evidence" value="ECO:0007669"/>
    <property type="project" value="UniProtKB-KW"/>
</dbReference>
<evidence type="ECO:0000256" key="4">
    <source>
        <dbReference type="ARBA" id="ARBA00023125"/>
    </source>
</evidence>
<evidence type="ECO:0000256" key="3">
    <source>
        <dbReference type="ARBA" id="ARBA00023082"/>
    </source>
</evidence>
<name>A0A316AR58_9BACT</name>
<keyword evidence="4" id="KW-0238">DNA-binding</keyword>
<dbReference type="AlphaFoldDB" id="A0A316AR58"/>
<comment type="caution">
    <text evidence="8">The sequence shown here is derived from an EMBL/GenBank/DDBJ whole genome shotgun (WGS) entry which is preliminary data.</text>
</comment>
<protein>
    <submittedName>
        <fullName evidence="8">RNA polymerase sigma factor (Sigma-70 family)</fullName>
    </submittedName>
</protein>
<feature type="domain" description="RNA polymerase sigma-70 region 2" evidence="6">
    <location>
        <begin position="26"/>
        <end position="85"/>
    </location>
</feature>
<dbReference type="NCBIfam" id="TIGR02937">
    <property type="entry name" value="sigma70-ECF"/>
    <property type="match status" value="1"/>
</dbReference>
<dbReference type="EMBL" id="QGDT01000002">
    <property type="protein sequence ID" value="PWJ59694.1"/>
    <property type="molecule type" value="Genomic_DNA"/>
</dbReference>
<dbReference type="InterPro" id="IPR036388">
    <property type="entry name" value="WH-like_DNA-bd_sf"/>
</dbReference>
<dbReference type="PANTHER" id="PTHR43133:SF46">
    <property type="entry name" value="RNA POLYMERASE SIGMA-70 FACTOR ECF SUBFAMILY"/>
    <property type="match status" value="1"/>
</dbReference>
<organism evidence="8 9">
    <name type="scientific">Dyadobacter jejuensis</name>
    <dbReference type="NCBI Taxonomy" id="1082580"/>
    <lineage>
        <taxon>Bacteria</taxon>
        <taxon>Pseudomonadati</taxon>
        <taxon>Bacteroidota</taxon>
        <taxon>Cytophagia</taxon>
        <taxon>Cytophagales</taxon>
        <taxon>Spirosomataceae</taxon>
        <taxon>Dyadobacter</taxon>
    </lineage>
</organism>
<dbReference type="InterPro" id="IPR013325">
    <property type="entry name" value="RNA_pol_sigma_r2"/>
</dbReference>
<dbReference type="InterPro" id="IPR039425">
    <property type="entry name" value="RNA_pol_sigma-70-like"/>
</dbReference>
<dbReference type="InterPro" id="IPR007630">
    <property type="entry name" value="RNA_pol_sigma70_r4"/>
</dbReference>
<gene>
    <name evidence="8" type="ORF">CLV98_102529</name>
</gene>
<keyword evidence="5" id="KW-0804">Transcription</keyword>
<evidence type="ECO:0000256" key="2">
    <source>
        <dbReference type="ARBA" id="ARBA00023015"/>
    </source>
</evidence>
<evidence type="ECO:0000259" key="6">
    <source>
        <dbReference type="Pfam" id="PF04542"/>
    </source>
</evidence>
<dbReference type="InterPro" id="IPR007627">
    <property type="entry name" value="RNA_pol_sigma70_r2"/>
</dbReference>
<dbReference type="Pfam" id="PF04542">
    <property type="entry name" value="Sigma70_r2"/>
    <property type="match status" value="1"/>
</dbReference>
<dbReference type="InterPro" id="IPR013324">
    <property type="entry name" value="RNA_pol_sigma_r3/r4-like"/>
</dbReference>
<evidence type="ECO:0000313" key="9">
    <source>
        <dbReference type="Proteomes" id="UP000245880"/>
    </source>
</evidence>
<evidence type="ECO:0000313" key="8">
    <source>
        <dbReference type="EMBL" id="PWJ59694.1"/>
    </source>
</evidence>
<feature type="domain" description="RNA polymerase sigma-70 region 4" evidence="7">
    <location>
        <begin position="129"/>
        <end position="178"/>
    </location>
</feature>
<comment type="similarity">
    <text evidence="1">Belongs to the sigma-70 factor family. ECF subfamily.</text>
</comment>
<dbReference type="InterPro" id="IPR000943">
    <property type="entry name" value="RNA_pol_sigma70"/>
</dbReference>
<dbReference type="SUPFAM" id="SSF88946">
    <property type="entry name" value="Sigma2 domain of RNA polymerase sigma factors"/>
    <property type="match status" value="1"/>
</dbReference>
<dbReference type="Gene3D" id="1.10.10.10">
    <property type="entry name" value="Winged helix-like DNA-binding domain superfamily/Winged helix DNA-binding domain"/>
    <property type="match status" value="1"/>
</dbReference>
<keyword evidence="2" id="KW-0805">Transcription regulation</keyword>
<dbReference type="GO" id="GO:0003677">
    <property type="term" value="F:DNA binding"/>
    <property type="evidence" value="ECO:0007669"/>
    <property type="project" value="UniProtKB-KW"/>
</dbReference>
<reference evidence="8 9" key="1">
    <citation type="submission" date="2018-03" db="EMBL/GenBank/DDBJ databases">
        <title>Genomic Encyclopedia of Archaeal and Bacterial Type Strains, Phase II (KMG-II): from individual species to whole genera.</title>
        <authorList>
            <person name="Goeker M."/>
        </authorList>
    </citation>
    <scope>NUCLEOTIDE SEQUENCE [LARGE SCALE GENOMIC DNA]</scope>
    <source>
        <strain evidence="8 9">DSM 100346</strain>
    </source>
</reference>